<evidence type="ECO:0000259" key="1">
    <source>
        <dbReference type="Pfam" id="PF21828"/>
    </source>
</evidence>
<dbReference type="AlphaFoldDB" id="E0UC39"/>
<dbReference type="Proteomes" id="UP000008206">
    <property type="component" value="Chromosome"/>
</dbReference>
<dbReference type="InterPro" id="IPR054181">
    <property type="entry name" value="DUF6888"/>
</dbReference>
<dbReference type="HOGENOM" id="CLU_195866_1_1_3"/>
<organism evidence="2 3">
    <name type="scientific">Gloeothece verrucosa (strain PCC 7822)</name>
    <name type="common">Cyanothece sp. (strain PCC 7822)</name>
    <dbReference type="NCBI Taxonomy" id="497965"/>
    <lineage>
        <taxon>Bacteria</taxon>
        <taxon>Bacillati</taxon>
        <taxon>Cyanobacteriota</taxon>
        <taxon>Cyanophyceae</taxon>
        <taxon>Oscillatoriophycideae</taxon>
        <taxon>Chroococcales</taxon>
        <taxon>Aphanothecaceae</taxon>
        <taxon>Gloeothece</taxon>
        <taxon>Gloeothece verrucosa</taxon>
    </lineage>
</organism>
<dbReference type="Pfam" id="PF21828">
    <property type="entry name" value="DUF6888"/>
    <property type="match status" value="1"/>
</dbReference>
<dbReference type="OrthoDB" id="535637at2"/>
<dbReference type="KEGG" id="cyj:Cyan7822_4466"/>
<feature type="domain" description="DUF6888" evidence="1">
    <location>
        <begin position="1"/>
        <end position="59"/>
    </location>
</feature>
<evidence type="ECO:0000313" key="3">
    <source>
        <dbReference type="Proteomes" id="UP000008206"/>
    </source>
</evidence>
<evidence type="ECO:0000313" key="2">
    <source>
        <dbReference type="EMBL" id="ADN16377.1"/>
    </source>
</evidence>
<dbReference type="STRING" id="497965.Cyan7822_4466"/>
<keyword evidence="3" id="KW-1185">Reference proteome</keyword>
<accession>E0UC39</accession>
<reference evidence="3" key="1">
    <citation type="journal article" date="2011" name="MBio">
        <title>Novel metabolic attributes of the genus Cyanothece, comprising a group of unicellular nitrogen-fixing Cyanobacteria.</title>
        <authorList>
            <person name="Bandyopadhyay A."/>
            <person name="Elvitigala T."/>
            <person name="Welsh E."/>
            <person name="Stockel J."/>
            <person name="Liberton M."/>
            <person name="Min H."/>
            <person name="Sherman L.A."/>
            <person name="Pakrasi H.B."/>
        </authorList>
    </citation>
    <scope>NUCLEOTIDE SEQUENCE [LARGE SCALE GENOMIC DNA]</scope>
    <source>
        <strain evidence="3">PCC 7822</strain>
    </source>
</reference>
<gene>
    <name evidence="2" type="ordered locus">Cyan7822_4466</name>
</gene>
<proteinExistence type="predicted"/>
<sequence length="67" mass="8031">MPTVEQAFSCVRVCQMLSNLYRTIHIFRYDQTYKTVFILAKNPNNEELQIVIYANGLWRFIDDETRL</sequence>
<dbReference type="eggNOG" id="ENOG5033GZJ">
    <property type="taxonomic scope" value="Bacteria"/>
</dbReference>
<dbReference type="RefSeq" id="WP_013324440.1">
    <property type="nucleotide sequence ID" value="NC_014501.1"/>
</dbReference>
<name>E0UC39_GLOV7</name>
<dbReference type="EMBL" id="CP002198">
    <property type="protein sequence ID" value="ADN16377.1"/>
    <property type="molecule type" value="Genomic_DNA"/>
</dbReference>
<protein>
    <recommendedName>
        <fullName evidence="1">DUF6888 domain-containing protein</fullName>
    </recommendedName>
</protein>